<dbReference type="KEGG" id="flt:Sv326_0148"/>
<evidence type="ECO:0000313" key="1">
    <source>
        <dbReference type="EMBL" id="QLJ52323.1"/>
    </source>
</evidence>
<name>A0A7D6BPZ5_FERL1</name>
<dbReference type="Proteomes" id="UP000510821">
    <property type="component" value="Chromosome"/>
</dbReference>
<evidence type="ECO:0000313" key="2">
    <source>
        <dbReference type="Proteomes" id="UP000510821"/>
    </source>
</evidence>
<dbReference type="EMBL" id="CP058998">
    <property type="protein sequence ID" value="QLJ52323.1"/>
    <property type="molecule type" value="Genomic_DNA"/>
</dbReference>
<proteinExistence type="predicted"/>
<gene>
    <name evidence="1" type="ORF">Sv326_0148</name>
</gene>
<dbReference type="AlphaFoldDB" id="A0A7D6BPZ5"/>
<protein>
    <submittedName>
        <fullName evidence="1">Uncharacterized protein</fullName>
    </submittedName>
</protein>
<organism evidence="1 2">
    <name type="scientific">Fermentimicrarchaeum limneticum</name>
    <dbReference type="NCBI Taxonomy" id="2795018"/>
    <lineage>
        <taxon>Archaea</taxon>
        <taxon>Candidatus Micrarchaeota</taxon>
        <taxon>Candidatus Fermentimicrarchaeales</taxon>
        <taxon>Candidatus Fermentimicrarchaeaceae</taxon>
        <taxon>Candidatus Fermentimicrarchaeum</taxon>
    </lineage>
</organism>
<sequence>MLHSNVGQTNCIWTQKPVYRDSPVGNLGKIRNSEFVILPLQQRFYSNSKGCLSIAIHNLTAYLTFIQGIVSRVVPVIHCTAGRTPLGGMVSINFSERDTKHFSIRAKEFLELAVRNSIDFSIGFFSKSSSSASGILEFLNGYVCIISLGKIDNLLGNLTASCLDKIELFMLKVSKALLCPSRTIISKASEFGFSFKIFSLPFSNIPSKVELFNNFGSLDVKDRNSGKSGTANINTNNISLGIHSGFFKFLFKNNGDSAVFQKGDIIKQPAVIKEGFEPLELPVQSNRDEQFLLGGVSNAEDGIIPLGSSELEPSLVQSNGAVLKPIPEFFSALPNIFSGFLNNITWEKRGLAYA</sequence>
<reference evidence="2" key="1">
    <citation type="submission" date="2020-07" db="EMBL/GenBank/DDBJ databases">
        <title>Metabolic diversity and evolutionary history of the archaeal phylum ###Micrarchaeota### uncovered from a freshwater lake metagenome.</title>
        <authorList>
            <person name="Kadnikov V.V."/>
            <person name="Savvichev A.S."/>
            <person name="Mardanov A.V."/>
            <person name="Beletsky A.V."/>
            <person name="Chupakov A.V."/>
            <person name="Kokryatskaya N.M."/>
            <person name="Pimenov N.V."/>
            <person name="Ravin N.V."/>
        </authorList>
    </citation>
    <scope>NUCLEOTIDE SEQUENCE [LARGE SCALE GENOMIC DNA]</scope>
</reference>
<accession>A0A7D6BPZ5</accession>